<keyword evidence="10" id="KW-0376">Hydrogen peroxide</keyword>
<evidence type="ECO:0000256" key="9">
    <source>
        <dbReference type="ARBA" id="ARBA00023004"/>
    </source>
</evidence>
<dbReference type="InterPro" id="IPR020835">
    <property type="entry name" value="Catalase_sf"/>
</dbReference>
<feature type="region of interest" description="Disordered" evidence="14">
    <location>
        <begin position="378"/>
        <end position="397"/>
    </location>
</feature>
<feature type="domain" description="Catalase core" evidence="15">
    <location>
        <begin position="7"/>
        <end position="391"/>
    </location>
</feature>
<dbReference type="InterPro" id="IPR011614">
    <property type="entry name" value="Catalase_core"/>
</dbReference>
<keyword evidence="6 13" id="KW-0349">Heme</keyword>
<dbReference type="SUPFAM" id="SSF56634">
    <property type="entry name" value="Heme-dependent catalase-like"/>
    <property type="match status" value="1"/>
</dbReference>
<dbReference type="EC" id="1.11.1.6" evidence="4"/>
<feature type="compositionally biased region" description="Polar residues" evidence="14">
    <location>
        <begin position="382"/>
        <end position="397"/>
    </location>
</feature>
<comment type="function">
    <text evidence="2">Decomposes hydrogen peroxide into water and oxygen; serves to protect cells from the toxic effects of hydrogen peroxide.</text>
</comment>
<dbReference type="SMART" id="SM01060">
    <property type="entry name" value="Catalase"/>
    <property type="match status" value="1"/>
</dbReference>
<evidence type="ECO:0000256" key="14">
    <source>
        <dbReference type="SAM" id="MobiDB-lite"/>
    </source>
</evidence>
<protein>
    <recommendedName>
        <fullName evidence="4">catalase</fullName>
        <ecNumber evidence="4">1.11.1.6</ecNumber>
    </recommendedName>
</protein>
<dbReference type="PIRSF" id="PIRSF038928">
    <property type="entry name" value="Catalase_clade1-3"/>
    <property type="match status" value="1"/>
</dbReference>
<comment type="catalytic activity">
    <reaction evidence="11">
        <text>2 H2O2 = O2 + 2 H2O</text>
        <dbReference type="Rhea" id="RHEA:20309"/>
        <dbReference type="ChEBI" id="CHEBI:15377"/>
        <dbReference type="ChEBI" id="CHEBI:15379"/>
        <dbReference type="ChEBI" id="CHEBI:16240"/>
        <dbReference type="EC" id="1.11.1.6"/>
    </reaction>
</comment>
<evidence type="ECO:0000256" key="13">
    <source>
        <dbReference type="PIRSR" id="PIRSR038928-2"/>
    </source>
</evidence>
<evidence type="ECO:0000256" key="2">
    <source>
        <dbReference type="ARBA" id="ARBA00002974"/>
    </source>
</evidence>
<proteinExistence type="inferred from homology"/>
<evidence type="ECO:0000256" key="4">
    <source>
        <dbReference type="ARBA" id="ARBA00012314"/>
    </source>
</evidence>
<dbReference type="Gene3D" id="2.40.180.10">
    <property type="entry name" value="Catalase core domain"/>
    <property type="match status" value="1"/>
</dbReference>
<evidence type="ECO:0000256" key="12">
    <source>
        <dbReference type="PIRSR" id="PIRSR038928-1"/>
    </source>
</evidence>
<dbReference type="FunFam" id="2.40.180.10:FF:000001">
    <property type="entry name" value="Catalase"/>
    <property type="match status" value="1"/>
</dbReference>
<feature type="binding site" description="axial binding residue" evidence="13">
    <location>
        <position position="337"/>
    </location>
    <ligand>
        <name>heme</name>
        <dbReference type="ChEBI" id="CHEBI:30413"/>
    </ligand>
    <ligandPart>
        <name>Fe</name>
        <dbReference type="ChEBI" id="CHEBI:18248"/>
    </ligandPart>
</feature>
<comment type="similarity">
    <text evidence="3">Belongs to the catalase family.</text>
</comment>
<keyword evidence="17" id="KW-1185">Reference proteome</keyword>
<evidence type="ECO:0000256" key="5">
    <source>
        <dbReference type="ARBA" id="ARBA00022559"/>
    </source>
</evidence>
<keyword evidence="9 13" id="KW-0408">Iron</keyword>
<dbReference type="InterPro" id="IPR010582">
    <property type="entry name" value="Catalase_immune_responsive"/>
</dbReference>
<evidence type="ECO:0000256" key="10">
    <source>
        <dbReference type="ARBA" id="ARBA00023324"/>
    </source>
</evidence>
<evidence type="ECO:0000256" key="7">
    <source>
        <dbReference type="ARBA" id="ARBA00022723"/>
    </source>
</evidence>
<dbReference type="PANTHER" id="PTHR11465">
    <property type="entry name" value="CATALASE"/>
    <property type="match status" value="1"/>
</dbReference>
<gene>
    <name evidence="16" type="ORF">DK869_02920</name>
</gene>
<comment type="cofactor">
    <cofactor evidence="1 13">
        <name>heme</name>
        <dbReference type="ChEBI" id="CHEBI:30413"/>
    </cofactor>
</comment>
<dbReference type="GO" id="GO:0042542">
    <property type="term" value="P:response to hydrogen peroxide"/>
    <property type="evidence" value="ECO:0007669"/>
    <property type="project" value="TreeGrafter"/>
</dbReference>
<evidence type="ECO:0000256" key="3">
    <source>
        <dbReference type="ARBA" id="ARBA00005329"/>
    </source>
</evidence>
<evidence type="ECO:0000313" key="16">
    <source>
        <dbReference type="EMBL" id="PXZ01962.1"/>
    </source>
</evidence>
<feature type="active site" evidence="12">
    <location>
        <position position="127"/>
    </location>
</feature>
<dbReference type="OrthoDB" id="9761719at2"/>
<organism evidence="16 17">
    <name type="scientific">Commensalibacter melissae</name>
    <dbReference type="NCBI Taxonomy" id="2070537"/>
    <lineage>
        <taxon>Bacteria</taxon>
        <taxon>Pseudomonadati</taxon>
        <taxon>Pseudomonadota</taxon>
        <taxon>Alphaproteobacteria</taxon>
        <taxon>Acetobacterales</taxon>
        <taxon>Acetobacteraceae</taxon>
    </lineage>
</organism>
<dbReference type="GO" id="GO:0020037">
    <property type="term" value="F:heme binding"/>
    <property type="evidence" value="ECO:0007669"/>
    <property type="project" value="InterPro"/>
</dbReference>
<dbReference type="InterPro" id="IPR018028">
    <property type="entry name" value="Catalase"/>
</dbReference>
<dbReference type="Pfam" id="PF00199">
    <property type="entry name" value="Catalase"/>
    <property type="match status" value="1"/>
</dbReference>
<dbReference type="Pfam" id="PF06628">
    <property type="entry name" value="Catalase-rel"/>
    <property type="match status" value="1"/>
</dbReference>
<dbReference type="AlphaFoldDB" id="A0A318MZ49"/>
<evidence type="ECO:0000313" key="17">
    <source>
        <dbReference type="Proteomes" id="UP000247565"/>
    </source>
</evidence>
<keyword evidence="8" id="KW-0560">Oxidoreductase</keyword>
<name>A0A318MZ49_9PROT</name>
<dbReference type="CDD" id="cd08156">
    <property type="entry name" value="catalase_clade_3"/>
    <property type="match status" value="1"/>
</dbReference>
<feature type="region of interest" description="Disordered" evidence="14">
    <location>
        <begin position="1"/>
        <end position="25"/>
    </location>
</feature>
<dbReference type="PANTHER" id="PTHR11465:SF9">
    <property type="entry name" value="CATALASE"/>
    <property type="match status" value="1"/>
</dbReference>
<dbReference type="GO" id="GO:0004096">
    <property type="term" value="F:catalase activity"/>
    <property type="evidence" value="ECO:0007669"/>
    <property type="project" value="UniProtKB-EC"/>
</dbReference>
<dbReference type="GO" id="GO:0042744">
    <property type="term" value="P:hydrogen peroxide catabolic process"/>
    <property type="evidence" value="ECO:0007669"/>
    <property type="project" value="UniProtKB-KW"/>
</dbReference>
<dbReference type="InterPro" id="IPR024711">
    <property type="entry name" value="Catalase_clade1/3"/>
</dbReference>
<evidence type="ECO:0000256" key="11">
    <source>
        <dbReference type="ARBA" id="ARBA00049254"/>
    </source>
</evidence>
<accession>A0A318MZ49</accession>
<evidence type="ECO:0000256" key="6">
    <source>
        <dbReference type="ARBA" id="ARBA00022617"/>
    </source>
</evidence>
<dbReference type="PROSITE" id="PS51402">
    <property type="entry name" value="CATALASE_3"/>
    <property type="match status" value="1"/>
</dbReference>
<feature type="active site" evidence="12">
    <location>
        <position position="54"/>
    </location>
</feature>
<evidence type="ECO:0000259" key="15">
    <source>
        <dbReference type="SMART" id="SM01060"/>
    </source>
</evidence>
<dbReference type="RefSeq" id="WP_110438480.1">
    <property type="nucleotide sequence ID" value="NZ_CP046393.1"/>
</dbReference>
<dbReference type="InterPro" id="IPR024708">
    <property type="entry name" value="Catalase_AS"/>
</dbReference>
<dbReference type="InterPro" id="IPR040333">
    <property type="entry name" value="Catalase_3"/>
</dbReference>
<dbReference type="EMBL" id="QGLT01000001">
    <property type="protein sequence ID" value="PXZ01962.1"/>
    <property type="molecule type" value="Genomic_DNA"/>
</dbReference>
<dbReference type="GO" id="GO:0046872">
    <property type="term" value="F:metal ion binding"/>
    <property type="evidence" value="ECO:0007669"/>
    <property type="project" value="UniProtKB-KW"/>
</dbReference>
<keyword evidence="5" id="KW-0575">Peroxidase</keyword>
<evidence type="ECO:0000256" key="8">
    <source>
        <dbReference type="ARBA" id="ARBA00023002"/>
    </source>
</evidence>
<comment type="caution">
    <text evidence="16">The sequence shown here is derived from an EMBL/GenBank/DDBJ whole genome shotgun (WGS) entry which is preliminary data.</text>
</comment>
<keyword evidence="7 13" id="KW-0479">Metal-binding</keyword>
<dbReference type="GO" id="GO:0005737">
    <property type="term" value="C:cytoplasm"/>
    <property type="evidence" value="ECO:0007669"/>
    <property type="project" value="TreeGrafter"/>
</dbReference>
<reference evidence="16 17" key="1">
    <citation type="submission" date="2018-05" db="EMBL/GenBank/DDBJ databases">
        <title>Reference genomes for bee gut microbiota database.</title>
        <authorList>
            <person name="Ellegaard K.M."/>
        </authorList>
    </citation>
    <scope>NUCLEOTIDE SEQUENCE [LARGE SCALE GENOMIC DNA]</scope>
    <source>
        <strain evidence="16 17">ESL0284</strain>
    </source>
</reference>
<dbReference type="PRINTS" id="PR00067">
    <property type="entry name" value="CATALASE"/>
</dbReference>
<evidence type="ECO:0000256" key="1">
    <source>
        <dbReference type="ARBA" id="ARBA00001971"/>
    </source>
</evidence>
<dbReference type="PROSITE" id="PS00438">
    <property type="entry name" value="CATALASE_2"/>
    <property type="match status" value="1"/>
</dbReference>
<dbReference type="Proteomes" id="UP000247565">
    <property type="component" value="Unassembled WGS sequence"/>
</dbReference>
<sequence>MSKKVFTTAEGIPVPDNQNSRTSGPRGPILLDDFHLVEKLAHFNREVIPERRVHAKGAAAHGKFVVTQDITRYSCAKIFSEIGKETPMFARFSQVAGERGSADTVRDPRGFALKFYTEDGNWDLVGNNTPVFFIRDPLKFPDFIRTQKRDPQSNLKDPNFQWDFWSLSPEALHQVMILFSDRGIPASYRCMHGYGSHTFSLINKDNVRTWVKWHFRTEQGVKNLDPKKAGELAGSNPDYLTEDLFNAIKEGHFPRWKAYIQVMSIEQAKNHKDNPFDVTKVWSQKEFPLHEVGYFELDRNPGNYFAEVEQAAFSPGNVVPGIGVSPDKMLQGRIFAYADAARYRVGTNHQLLPINAAKSPVNNYQRDGYMRFDDNGGGMTNYEPNSDPNAPKQTNTPENYFPDYTSGEGGRYDNRVDQDYYSYPRALFHLMKPEQKSLLINNFVESLQMVRKDIQKRVLEHFQKIDPELEQKVATGLK</sequence>